<dbReference type="InterPro" id="IPR000620">
    <property type="entry name" value="EamA_dom"/>
</dbReference>
<dbReference type="EMBL" id="QUNO01000009">
    <property type="protein sequence ID" value="REH43580.1"/>
    <property type="molecule type" value="Genomic_DNA"/>
</dbReference>
<feature type="transmembrane region" description="Helical" evidence="2">
    <location>
        <begin position="248"/>
        <end position="267"/>
    </location>
</feature>
<evidence type="ECO:0000313" key="5">
    <source>
        <dbReference type="Proteomes" id="UP000256269"/>
    </source>
</evidence>
<evidence type="ECO:0000259" key="3">
    <source>
        <dbReference type="Pfam" id="PF00892"/>
    </source>
</evidence>
<proteinExistence type="inferred from homology"/>
<comment type="caution">
    <text evidence="4">The sequence shown here is derived from an EMBL/GenBank/DDBJ whole genome shotgun (WGS) entry which is preliminary data.</text>
</comment>
<reference evidence="4 5" key="1">
    <citation type="submission" date="2018-08" db="EMBL/GenBank/DDBJ databases">
        <title>Genomic Encyclopedia of Archaeal and Bacterial Type Strains, Phase II (KMG-II): from individual species to whole genera.</title>
        <authorList>
            <person name="Goeker M."/>
        </authorList>
    </citation>
    <scope>NUCLEOTIDE SEQUENCE [LARGE SCALE GENOMIC DNA]</scope>
    <source>
        <strain evidence="4 5">DSM 45791</strain>
    </source>
</reference>
<dbReference type="SUPFAM" id="SSF103481">
    <property type="entry name" value="Multidrug resistance efflux transporter EmrE"/>
    <property type="match status" value="1"/>
</dbReference>
<evidence type="ECO:0000256" key="1">
    <source>
        <dbReference type="ARBA" id="ARBA00007362"/>
    </source>
</evidence>
<evidence type="ECO:0000256" key="2">
    <source>
        <dbReference type="SAM" id="Phobius"/>
    </source>
</evidence>
<feature type="transmembrane region" description="Helical" evidence="2">
    <location>
        <begin position="35"/>
        <end position="55"/>
    </location>
</feature>
<dbReference type="OrthoDB" id="4176007at2"/>
<dbReference type="InterPro" id="IPR037185">
    <property type="entry name" value="EmrE-like"/>
</dbReference>
<evidence type="ECO:0000313" key="4">
    <source>
        <dbReference type="EMBL" id="REH43580.1"/>
    </source>
</evidence>
<accession>A0A3E0HEE0</accession>
<feature type="transmembrane region" description="Helical" evidence="2">
    <location>
        <begin position="189"/>
        <end position="211"/>
    </location>
</feature>
<feature type="transmembrane region" description="Helical" evidence="2">
    <location>
        <begin position="67"/>
        <end position="91"/>
    </location>
</feature>
<protein>
    <submittedName>
        <fullName evidence="4">Threonine/homoserine efflux transporter RhtA</fullName>
    </submittedName>
</protein>
<keyword evidence="2" id="KW-0812">Transmembrane</keyword>
<feature type="transmembrane region" description="Helical" evidence="2">
    <location>
        <begin position="97"/>
        <end position="118"/>
    </location>
</feature>
<organism evidence="4 5">
    <name type="scientific">Kutzneria buriramensis</name>
    <dbReference type="NCBI Taxonomy" id="1045776"/>
    <lineage>
        <taxon>Bacteria</taxon>
        <taxon>Bacillati</taxon>
        <taxon>Actinomycetota</taxon>
        <taxon>Actinomycetes</taxon>
        <taxon>Pseudonocardiales</taxon>
        <taxon>Pseudonocardiaceae</taxon>
        <taxon>Kutzneria</taxon>
    </lineage>
</organism>
<gene>
    <name evidence="4" type="ORF">BCF44_109123</name>
</gene>
<feature type="transmembrane region" description="Helical" evidence="2">
    <location>
        <begin position="130"/>
        <end position="150"/>
    </location>
</feature>
<keyword evidence="2" id="KW-1133">Transmembrane helix</keyword>
<comment type="similarity">
    <text evidence="1">Belongs to the EamA transporter family.</text>
</comment>
<dbReference type="Pfam" id="PF00892">
    <property type="entry name" value="EamA"/>
    <property type="match status" value="1"/>
</dbReference>
<keyword evidence="5" id="KW-1185">Reference proteome</keyword>
<feature type="transmembrane region" description="Helical" evidence="2">
    <location>
        <begin position="223"/>
        <end position="241"/>
    </location>
</feature>
<feature type="transmembrane region" description="Helical" evidence="2">
    <location>
        <begin position="279"/>
        <end position="298"/>
    </location>
</feature>
<sequence>MSDTARGLPPLLAYAVLAGAVDVYAGDYVQALSPVTVAAISFTIATLGVGALTAARHGIGEVFRLMWTNAWDVLALNVLTAITWLSLLYSLKYLEPAVANEIAFALGPALTALAEPLLRRGSRTLRSELLVALGILGLIGMLLWSSTAGLSGLQHTDPGQALLGFALAVVCGLGCVGSVIYAKRLSDAGASAAATVTVRYVLLAALCWALVGGTGTGATVGPALLPSAVIAIIGVALPAWLGQVGIRYVEPITVALLDTLSPVFAFLLQLPDSRLHPSALTLIGIVGVTVLVCLGLLARWRHERRPVPVPPPADLLLERL</sequence>
<dbReference type="AlphaFoldDB" id="A0A3E0HEE0"/>
<keyword evidence="2" id="KW-0472">Membrane</keyword>
<feature type="domain" description="EamA" evidence="3">
    <location>
        <begin position="11"/>
        <end position="142"/>
    </location>
</feature>
<dbReference type="Proteomes" id="UP000256269">
    <property type="component" value="Unassembled WGS sequence"/>
</dbReference>
<feature type="transmembrane region" description="Helical" evidence="2">
    <location>
        <begin position="162"/>
        <end position="182"/>
    </location>
</feature>
<dbReference type="RefSeq" id="WP_116177030.1">
    <property type="nucleotide sequence ID" value="NZ_CP144375.1"/>
</dbReference>
<name>A0A3E0HEE0_9PSEU</name>
<dbReference type="GO" id="GO:0016020">
    <property type="term" value="C:membrane"/>
    <property type="evidence" value="ECO:0007669"/>
    <property type="project" value="InterPro"/>
</dbReference>